<dbReference type="EMBL" id="CP031001">
    <property type="protein sequence ID" value="QHN75963.1"/>
    <property type="molecule type" value="Genomic_DNA"/>
</dbReference>
<proteinExistence type="predicted"/>
<evidence type="ECO:0000313" key="2">
    <source>
        <dbReference type="EMBL" id="QHN75963.1"/>
    </source>
</evidence>
<organism evidence="2 3">
    <name type="scientific">Arachis hypogaea</name>
    <name type="common">Peanut</name>
    <dbReference type="NCBI Taxonomy" id="3818"/>
    <lineage>
        <taxon>Eukaryota</taxon>
        <taxon>Viridiplantae</taxon>
        <taxon>Streptophyta</taxon>
        <taxon>Embryophyta</taxon>
        <taxon>Tracheophyta</taxon>
        <taxon>Spermatophyta</taxon>
        <taxon>Magnoliopsida</taxon>
        <taxon>eudicotyledons</taxon>
        <taxon>Gunneridae</taxon>
        <taxon>Pentapetalae</taxon>
        <taxon>rosids</taxon>
        <taxon>fabids</taxon>
        <taxon>Fabales</taxon>
        <taxon>Fabaceae</taxon>
        <taxon>Papilionoideae</taxon>
        <taxon>50 kb inversion clade</taxon>
        <taxon>dalbergioids sensu lato</taxon>
        <taxon>Dalbergieae</taxon>
        <taxon>Pterocarpus clade</taxon>
        <taxon>Arachis</taxon>
    </lineage>
</organism>
<protein>
    <recommendedName>
        <fullName evidence="4">CCHC-type domain-containing protein</fullName>
    </recommendedName>
</protein>
<evidence type="ECO:0000313" key="3">
    <source>
        <dbReference type="Proteomes" id="UP000464620"/>
    </source>
</evidence>
<sequence length="139" mass="15108">MRSASNYRGRGRSGCGRGKGAPKPCSHCGKQGHTVNTCYTKHGYPPHLQSHHRIANTVNINSSVAKGNSELSNTSPMSDNGINIDGLFSDKQKEALITLFQQHDQQLAHSKNLASLILVPSAGIFQILSTTNYTLKNNY</sequence>
<feature type="region of interest" description="Disordered" evidence="1">
    <location>
        <begin position="1"/>
        <end position="27"/>
    </location>
</feature>
<dbReference type="AlphaFoldDB" id="A0A6B9V3F6"/>
<name>A0A6B9V3F6_ARAHY</name>
<evidence type="ECO:0000256" key="1">
    <source>
        <dbReference type="SAM" id="MobiDB-lite"/>
    </source>
</evidence>
<evidence type="ECO:0008006" key="4">
    <source>
        <dbReference type="Google" id="ProtNLM"/>
    </source>
</evidence>
<accession>A0A6B9V3F6</accession>
<reference evidence="2 3" key="1">
    <citation type="submission" date="2020-01" db="EMBL/GenBank/DDBJ databases">
        <title>Genome sequence of Arachis hypogaea, cultivar Shitouqi.</title>
        <authorList>
            <person name="Zhuang W."/>
            <person name="Chen H."/>
            <person name="Varshney R."/>
            <person name="Wang D."/>
            <person name="Ming R."/>
        </authorList>
    </citation>
    <scope>NUCLEOTIDE SEQUENCE [LARGE SCALE GENOMIC DNA]</scope>
    <source>
        <tissue evidence="2">Young leaf</tissue>
    </source>
</reference>
<gene>
    <name evidence="2" type="ORF">DS421_19g639840</name>
</gene>
<dbReference type="Proteomes" id="UP000464620">
    <property type="component" value="Chromosome B09"/>
</dbReference>